<proteinExistence type="predicted"/>
<evidence type="ECO:0000313" key="2">
    <source>
        <dbReference type="EMBL" id="CAF1580292.1"/>
    </source>
</evidence>
<gene>
    <name evidence="2" type="ORF">JXQ802_LOCUS46142</name>
    <name evidence="1" type="ORF">PYM288_LOCUS27812</name>
</gene>
<sequence length="340" mass="38496">MELSHEFQTFIHSLPTTITTTNLSDVREKAKFITPLSISNDDIPENFNKMSVVILQNLLNYHDDNEMFPISSLKLLLDLIGTFDISDSITKSKLMLLLHGTKLKLSSERLCSWFVKVKLMKEMIIDDTHEHLNRWKTLASLTLNHPIVIGVINSLATNGTGICLPNIPPSIQVEIIDCTLAGLRGFCGINKIYINAAYIRSQISTYSTIYHPDSPIGKSVVEMDICTIAIHEFGHARLRQITNNPNTCTPDLFNSVACSTVNERSEFGRLCKMIFFFDQIDYWQSAADNKWDLDYFQQYIKAIESSSAIPPFNSTNNYIKRFPSTTSGLDIDLTADDYYV</sequence>
<evidence type="ECO:0000313" key="4">
    <source>
        <dbReference type="Proteomes" id="UP000663870"/>
    </source>
</evidence>
<dbReference type="Proteomes" id="UP000663870">
    <property type="component" value="Unassembled WGS sequence"/>
</dbReference>
<dbReference type="EMBL" id="CAJNOH010001904">
    <property type="protein sequence ID" value="CAF1259690.1"/>
    <property type="molecule type" value="Genomic_DNA"/>
</dbReference>
<comment type="caution">
    <text evidence="1">The sequence shown here is derived from an EMBL/GenBank/DDBJ whole genome shotgun (WGS) entry which is preliminary data.</text>
</comment>
<dbReference type="AlphaFoldDB" id="A0A815ALX3"/>
<protein>
    <submittedName>
        <fullName evidence="1">Uncharacterized protein</fullName>
    </submittedName>
</protein>
<keyword evidence="4" id="KW-1185">Reference proteome</keyword>
<evidence type="ECO:0000313" key="1">
    <source>
        <dbReference type="EMBL" id="CAF1259690.1"/>
    </source>
</evidence>
<accession>A0A815ALX3</accession>
<organism evidence="1 3">
    <name type="scientific">Rotaria sordida</name>
    <dbReference type="NCBI Taxonomy" id="392033"/>
    <lineage>
        <taxon>Eukaryota</taxon>
        <taxon>Metazoa</taxon>
        <taxon>Spiralia</taxon>
        <taxon>Gnathifera</taxon>
        <taxon>Rotifera</taxon>
        <taxon>Eurotatoria</taxon>
        <taxon>Bdelloidea</taxon>
        <taxon>Philodinida</taxon>
        <taxon>Philodinidae</taxon>
        <taxon>Rotaria</taxon>
    </lineage>
</organism>
<dbReference type="Proteomes" id="UP000663854">
    <property type="component" value="Unassembled WGS sequence"/>
</dbReference>
<evidence type="ECO:0000313" key="3">
    <source>
        <dbReference type="Proteomes" id="UP000663854"/>
    </source>
</evidence>
<name>A0A815ALX3_9BILA</name>
<dbReference type="EMBL" id="CAJNOL010004066">
    <property type="protein sequence ID" value="CAF1580292.1"/>
    <property type="molecule type" value="Genomic_DNA"/>
</dbReference>
<reference evidence="1" key="1">
    <citation type="submission" date="2021-02" db="EMBL/GenBank/DDBJ databases">
        <authorList>
            <person name="Nowell W R."/>
        </authorList>
    </citation>
    <scope>NUCLEOTIDE SEQUENCE</scope>
</reference>